<dbReference type="InterPro" id="IPR016156">
    <property type="entry name" value="FAD/NAD-linked_Rdtase_dimer_sf"/>
</dbReference>
<protein>
    <submittedName>
        <fullName evidence="9">Coenzyme A disulfide reductase</fullName>
        <ecNumber evidence="9">1.8.1.14</ecNumber>
    </submittedName>
</protein>
<evidence type="ECO:0000256" key="5">
    <source>
        <dbReference type="ARBA" id="ARBA00023002"/>
    </source>
</evidence>
<keyword evidence="4" id="KW-0274">FAD</keyword>
<evidence type="ECO:0000256" key="2">
    <source>
        <dbReference type="ARBA" id="ARBA00009130"/>
    </source>
</evidence>
<keyword evidence="5 9" id="KW-0560">Oxidoreductase</keyword>
<evidence type="ECO:0000256" key="1">
    <source>
        <dbReference type="ARBA" id="ARBA00001974"/>
    </source>
</evidence>
<keyword evidence="3" id="KW-0285">Flavoprotein</keyword>
<dbReference type="PATRIC" id="fig|699431.3.peg.3211"/>
<dbReference type="AlphaFoldDB" id="A0A0P7FQY4"/>
<dbReference type="InterPro" id="IPR036188">
    <property type="entry name" value="FAD/NAD-bd_sf"/>
</dbReference>
<dbReference type="OrthoDB" id="27922at2157"/>
<dbReference type="EC" id="1.8.1.14" evidence="9"/>
<comment type="cofactor">
    <cofactor evidence="1">
        <name>FAD</name>
        <dbReference type="ChEBI" id="CHEBI:57692"/>
    </cofactor>
</comment>
<evidence type="ECO:0000256" key="3">
    <source>
        <dbReference type="ARBA" id="ARBA00022630"/>
    </source>
</evidence>
<dbReference type="PANTHER" id="PTHR43429:SF1">
    <property type="entry name" value="NAD(P)H SULFUR OXIDOREDUCTASE (COA-DEPENDENT)"/>
    <property type="match status" value="1"/>
</dbReference>
<dbReference type="InterPro" id="IPR004099">
    <property type="entry name" value="Pyr_nucl-diS_OxRdtase_dimer"/>
</dbReference>
<organism evidence="9 10">
    <name type="scientific">Halolamina pelagica</name>
    <dbReference type="NCBI Taxonomy" id="699431"/>
    <lineage>
        <taxon>Archaea</taxon>
        <taxon>Methanobacteriati</taxon>
        <taxon>Methanobacteriota</taxon>
        <taxon>Stenosarchaea group</taxon>
        <taxon>Halobacteria</taxon>
        <taxon>Halobacteriales</taxon>
        <taxon>Haloferacaceae</taxon>
    </lineage>
</organism>
<proteinExistence type="inferred from homology"/>
<comment type="caution">
    <text evidence="9">The sequence shown here is derived from an EMBL/GenBank/DDBJ whole genome shotgun (WGS) entry which is preliminary data.</text>
</comment>
<dbReference type="PRINTS" id="PR00411">
    <property type="entry name" value="PNDRDTASEI"/>
</dbReference>
<accession>A0A0P7FQY4</accession>
<keyword evidence="10" id="KW-1185">Reference proteome</keyword>
<evidence type="ECO:0000256" key="4">
    <source>
        <dbReference type="ARBA" id="ARBA00022827"/>
    </source>
</evidence>
<dbReference type="PANTHER" id="PTHR43429">
    <property type="entry name" value="PYRIDINE NUCLEOTIDE-DISULFIDE OXIDOREDUCTASE DOMAIN-CONTAINING"/>
    <property type="match status" value="1"/>
</dbReference>
<name>A0A0P7FQY4_9EURY</name>
<dbReference type="RefSeq" id="WP_054584753.1">
    <property type="nucleotide sequence ID" value="NZ_LGUC01000002.1"/>
</dbReference>
<dbReference type="EMBL" id="LGUC01000002">
    <property type="protein sequence ID" value="KPN28908.1"/>
    <property type="molecule type" value="Genomic_DNA"/>
</dbReference>
<feature type="domain" description="FAD/NAD(P)-binding" evidence="8">
    <location>
        <begin position="5"/>
        <end position="317"/>
    </location>
</feature>
<reference evidence="10" key="1">
    <citation type="submission" date="2013-11" db="EMBL/GenBank/DDBJ databases">
        <authorList>
            <person name="Hoang H.T."/>
            <person name="Killian M.L."/>
            <person name="Madson D.M."/>
            <person name="Arruda P.H.E."/>
            <person name="Sun D."/>
            <person name="Schwartz K.J."/>
            <person name="Yoon K."/>
        </authorList>
    </citation>
    <scope>NUCLEOTIDE SEQUENCE [LARGE SCALE GENOMIC DNA]</scope>
    <source>
        <strain evidence="10">CDK2</strain>
    </source>
</reference>
<comment type="similarity">
    <text evidence="2">Belongs to the class-III pyridine nucleotide-disulfide oxidoreductase family.</text>
</comment>
<dbReference type="STRING" id="699431.SY89_03142"/>
<dbReference type="InterPro" id="IPR023753">
    <property type="entry name" value="FAD/NAD-binding_dom"/>
</dbReference>
<evidence type="ECO:0000313" key="10">
    <source>
        <dbReference type="Proteomes" id="UP000050535"/>
    </source>
</evidence>
<keyword evidence="6" id="KW-0676">Redox-active center</keyword>
<dbReference type="Pfam" id="PF02852">
    <property type="entry name" value="Pyr_redox_dim"/>
    <property type="match status" value="1"/>
</dbReference>
<dbReference type="Gene3D" id="3.50.50.60">
    <property type="entry name" value="FAD/NAD(P)-binding domain"/>
    <property type="match status" value="2"/>
</dbReference>
<evidence type="ECO:0000313" key="9">
    <source>
        <dbReference type="EMBL" id="KPN28908.1"/>
    </source>
</evidence>
<dbReference type="PRINTS" id="PR00368">
    <property type="entry name" value="FADPNR"/>
</dbReference>
<dbReference type="SUPFAM" id="SSF51905">
    <property type="entry name" value="FAD/NAD(P)-binding domain"/>
    <property type="match status" value="1"/>
</dbReference>
<feature type="domain" description="Pyridine nucleotide-disulphide oxidoreductase dimerisation" evidence="7">
    <location>
        <begin position="345"/>
        <end position="450"/>
    </location>
</feature>
<dbReference type="GO" id="GO:0050451">
    <property type="term" value="F:CoA-disulfide reductase (NADPH) activity"/>
    <property type="evidence" value="ECO:0007669"/>
    <property type="project" value="UniProtKB-EC"/>
</dbReference>
<dbReference type="Proteomes" id="UP000050535">
    <property type="component" value="Unassembled WGS sequence"/>
</dbReference>
<evidence type="ECO:0000259" key="7">
    <source>
        <dbReference type="Pfam" id="PF02852"/>
    </source>
</evidence>
<sequence>MSAPVVVVGGDAAGMSAASKLKRDAPDREVVVFERGDWVSYGACGLPYYVKGAVETLEDLVSVTPEQFVEERGVDLRTNHEVTAIDRDSRTVTVDGPEGEFEQSYSDLLIATGARAVEPPLDGMEKEGVFTLHNMEAGAEIRQALGVDTPSVDSGEAAAEYTDAASPESVGIIGGGYVGIEMAEAFAERGLDVHLFEMLPHTLQPFGAEAAATVEDHLREQGIDLHLDTAVEGIRGDERVSAIAAGDAEVPVDLALVGVGVAPNTELAEDAGIELGDTGAIATDEYGRTNDENVYAAGDCAEATHVVTGEPDHVPLALTANRAGRAIGQTLAGEPTPVGEIAGTAAVKAFDLEVARTGLVDEEQAREAGFDPVSVTITTPSRAHYYPGGSEIEITILGDRETGRVLGASMAGREGVAKRIDTVATALHAEMTAHQLSYLDLAYAPPFSPVWDPVLTAAKVLEGKLD</sequence>
<evidence type="ECO:0000259" key="8">
    <source>
        <dbReference type="Pfam" id="PF07992"/>
    </source>
</evidence>
<evidence type="ECO:0000256" key="6">
    <source>
        <dbReference type="ARBA" id="ARBA00023284"/>
    </source>
</evidence>
<dbReference type="InterPro" id="IPR050260">
    <property type="entry name" value="FAD-bd_OxRdtase"/>
</dbReference>
<dbReference type="Pfam" id="PF07992">
    <property type="entry name" value="Pyr_redox_2"/>
    <property type="match status" value="1"/>
</dbReference>
<gene>
    <name evidence="9" type="ORF">SY89_03142</name>
</gene>
<dbReference type="SUPFAM" id="SSF55424">
    <property type="entry name" value="FAD/NAD-linked reductases, dimerisation (C-terminal) domain"/>
    <property type="match status" value="1"/>
</dbReference>